<proteinExistence type="inferred from homology"/>
<dbReference type="InterPro" id="IPR023393">
    <property type="entry name" value="START-like_dom_sf"/>
</dbReference>
<dbReference type="InterPro" id="IPR013538">
    <property type="entry name" value="ASHA1/2-like_C"/>
</dbReference>
<reference evidence="3 4" key="1">
    <citation type="submission" date="2021-08" db="EMBL/GenBank/DDBJ databases">
        <title>Comparative Genomics Analysis of the Genus Qipengyuania Reveals Extensive Genetic Diversity and Metabolic Versatility, Including the Description of Fifteen Novel Species.</title>
        <authorList>
            <person name="Liu Y."/>
        </authorList>
    </citation>
    <scope>NUCLEOTIDE SEQUENCE [LARGE SCALE GENOMIC DNA]</scope>
    <source>
        <strain evidence="3 4">6D47A</strain>
    </source>
</reference>
<dbReference type="EMBL" id="JAIGNO010000018">
    <property type="protein sequence ID" value="MBX7484030.1"/>
    <property type="molecule type" value="Genomic_DNA"/>
</dbReference>
<keyword evidence="4" id="KW-1185">Reference proteome</keyword>
<dbReference type="Gene3D" id="3.30.530.20">
    <property type="match status" value="1"/>
</dbReference>
<gene>
    <name evidence="3" type="ORF">K3174_15985</name>
</gene>
<evidence type="ECO:0000256" key="1">
    <source>
        <dbReference type="ARBA" id="ARBA00006817"/>
    </source>
</evidence>
<dbReference type="Proteomes" id="UP000755104">
    <property type="component" value="Unassembled WGS sequence"/>
</dbReference>
<accession>A0ABS7J9N2</accession>
<organism evidence="3 4">
    <name type="scientific">Qipengyuania qiaonensis</name>
    <dbReference type="NCBI Taxonomy" id="2867240"/>
    <lineage>
        <taxon>Bacteria</taxon>
        <taxon>Pseudomonadati</taxon>
        <taxon>Pseudomonadota</taxon>
        <taxon>Alphaproteobacteria</taxon>
        <taxon>Sphingomonadales</taxon>
        <taxon>Erythrobacteraceae</taxon>
        <taxon>Qipengyuania</taxon>
    </lineage>
</organism>
<protein>
    <submittedName>
        <fullName evidence="3">SRPBCC domain-containing protein</fullName>
    </submittedName>
</protein>
<feature type="domain" description="Activator of Hsp90 ATPase homologue 1/2-like C-terminal" evidence="2">
    <location>
        <begin position="18"/>
        <end position="149"/>
    </location>
</feature>
<comment type="similarity">
    <text evidence="1">Belongs to the AHA1 family.</text>
</comment>
<dbReference type="Pfam" id="PF08327">
    <property type="entry name" value="AHSA1"/>
    <property type="match status" value="1"/>
</dbReference>
<evidence type="ECO:0000259" key="2">
    <source>
        <dbReference type="Pfam" id="PF08327"/>
    </source>
</evidence>
<comment type="caution">
    <text evidence="3">The sequence shown here is derived from an EMBL/GenBank/DDBJ whole genome shotgun (WGS) entry which is preliminary data.</text>
</comment>
<dbReference type="SUPFAM" id="SSF55961">
    <property type="entry name" value="Bet v1-like"/>
    <property type="match status" value="1"/>
</dbReference>
<sequence>MSAPVTHGTVVVEREFATSSSRLFDLFAKASEREKWGAPNEGAAYIIEKDDFREGGNGLVRCGNAADPRITVQTHYHRISNGRLLVFTEHIRNDGDPLAVNVTTAEFVSHDAGCRLRTTIQIASFIGEEMISNTRMGHEGSMDGLERYLARTAEI</sequence>
<evidence type="ECO:0000313" key="3">
    <source>
        <dbReference type="EMBL" id="MBX7484030.1"/>
    </source>
</evidence>
<dbReference type="RefSeq" id="WP_221560438.1">
    <property type="nucleotide sequence ID" value="NZ_JAIGNO010000018.1"/>
</dbReference>
<evidence type="ECO:0000313" key="4">
    <source>
        <dbReference type="Proteomes" id="UP000755104"/>
    </source>
</evidence>
<name>A0ABS7J9N2_9SPHN</name>